<keyword evidence="5" id="KW-0067">ATP-binding</keyword>
<proteinExistence type="predicted"/>
<feature type="domain" description="DAGKc" evidence="14">
    <location>
        <begin position="224"/>
        <end position="363"/>
    </location>
</feature>
<dbReference type="Pfam" id="PF19279">
    <property type="entry name" value="YegS_C"/>
    <property type="match status" value="1"/>
</dbReference>
<dbReference type="Proteomes" id="UP000005220">
    <property type="component" value="Chromosome 7"/>
</dbReference>
<dbReference type="Gene3D" id="2.60.200.40">
    <property type="match status" value="1"/>
</dbReference>
<evidence type="ECO:0000256" key="1">
    <source>
        <dbReference type="ARBA" id="ARBA00004308"/>
    </source>
</evidence>
<dbReference type="PANTHER" id="PTHR12358">
    <property type="entry name" value="SPHINGOSINE KINASE"/>
    <property type="match status" value="1"/>
</dbReference>
<dbReference type="HOGENOM" id="CLU_013399_0_2_1"/>
<keyword evidence="4" id="KW-0418">Kinase</keyword>
<feature type="compositionally biased region" description="Polar residues" evidence="13">
    <location>
        <begin position="124"/>
        <end position="144"/>
    </location>
</feature>
<keyword evidence="3" id="KW-0547">Nucleotide-binding</keyword>
<dbReference type="KEGG" id="kaf:KAFR_0G02620"/>
<comment type="catalytic activity">
    <reaction evidence="12">
        <text>sphinganine + ATP = sphinganine 1-phosphate + ADP + H(+)</text>
        <dbReference type="Rhea" id="RHEA:15465"/>
        <dbReference type="ChEBI" id="CHEBI:15378"/>
        <dbReference type="ChEBI" id="CHEBI:30616"/>
        <dbReference type="ChEBI" id="CHEBI:57817"/>
        <dbReference type="ChEBI" id="CHEBI:57939"/>
        <dbReference type="ChEBI" id="CHEBI:456216"/>
        <dbReference type="EC" id="2.7.1.91"/>
    </reaction>
    <physiologicalReaction direction="left-to-right" evidence="12">
        <dbReference type="Rhea" id="RHEA:15466"/>
    </physiologicalReaction>
</comment>
<comment type="subcellular location">
    <subcellularLocation>
        <location evidence="1">Endomembrane system</location>
    </subcellularLocation>
</comment>
<dbReference type="GO" id="GO:0005524">
    <property type="term" value="F:ATP binding"/>
    <property type="evidence" value="ECO:0007669"/>
    <property type="project" value="UniProtKB-KW"/>
</dbReference>
<dbReference type="Pfam" id="PF00781">
    <property type="entry name" value="DAGK_cat"/>
    <property type="match status" value="1"/>
</dbReference>
<evidence type="ECO:0000256" key="13">
    <source>
        <dbReference type="SAM" id="MobiDB-lite"/>
    </source>
</evidence>
<dbReference type="GO" id="GO:0005794">
    <property type="term" value="C:Golgi apparatus"/>
    <property type="evidence" value="ECO:0007669"/>
    <property type="project" value="EnsemblFungi"/>
</dbReference>
<gene>
    <name evidence="15" type="primary">KAFR0G02620</name>
    <name evidence="15" type="ORF">KAFR_0G02620</name>
</gene>
<sequence>MQLLDSDSSITNNNNYSRGILTDDGILIKSQLSNPFEDDPESMNVRTLVDDTVGSYFCFNTCCFDDSTNDPSRSSLLPINTIIPFHNIINARYLNTASIESDDDDDDDDDPNDQLMNTVSQVYSSTNSLSSGIQKNNYTASDENQNGKKTKTSSSQEQANTIIDISTISLSNSNDKIIEITFISSHNNNLIPKKINVLIDYLPSTSTNIVEQILLKSYPNLGKDRNKSLLIIINPHGGKGKALKLFQEHVEPILKLTFFKFEVKLTEYHRHAMQIARKLDLDKFDTIVCASGDGIPYEVINGLYQRTDRSNAFNKLCVTQLPCGSGNAMSISCHGTGNPSHATLSLLKSQETRIDIMSCSQQKENDCTTNLSFLSQTCGCIAESDINTEFIRWMGPIRFDLGVAYNVFQSKKFPCDIYVKYAVKDKEHLKDFYINNLQDSQGNKKNIKSNVITENDFALKYPLDCPIPHDWEKLDSNVTENLSIFYIGKMPYISNNVNFFPAALPNDGTMDLVVTNTTTPVSRMTSILLSLDKGTHLSQTEVLYSKIVAYKIVPKSPNNKNVFSIDGERFNYEPLQVEIIPGLVKTLLKDGRFKDSNFESM</sequence>
<keyword evidence="6" id="KW-0443">Lipid metabolism</keyword>
<comment type="catalytic activity">
    <reaction evidence="9">
        <text>a sphingoid base + ATP = a sphingoid 1-phosphate + ADP + H(+)</text>
        <dbReference type="Rhea" id="RHEA:51496"/>
        <dbReference type="ChEBI" id="CHEBI:15378"/>
        <dbReference type="ChEBI" id="CHEBI:30616"/>
        <dbReference type="ChEBI" id="CHEBI:76941"/>
        <dbReference type="ChEBI" id="CHEBI:84410"/>
        <dbReference type="ChEBI" id="CHEBI:456216"/>
        <dbReference type="EC" id="2.7.1.91"/>
    </reaction>
</comment>
<dbReference type="SMART" id="SM00046">
    <property type="entry name" value="DAGKc"/>
    <property type="match status" value="1"/>
</dbReference>
<evidence type="ECO:0000313" key="15">
    <source>
        <dbReference type="EMBL" id="CCF59294.1"/>
    </source>
</evidence>
<evidence type="ECO:0000259" key="14">
    <source>
        <dbReference type="PROSITE" id="PS50146"/>
    </source>
</evidence>
<keyword evidence="8" id="KW-0449">Lipoprotein</keyword>
<evidence type="ECO:0000256" key="7">
    <source>
        <dbReference type="ARBA" id="ARBA00023136"/>
    </source>
</evidence>
<dbReference type="GO" id="GO:0046512">
    <property type="term" value="P:sphingosine biosynthetic process"/>
    <property type="evidence" value="ECO:0007669"/>
    <property type="project" value="TreeGrafter"/>
</dbReference>
<name>H2AY44_KAZAF</name>
<dbReference type="RefSeq" id="XP_003958429.1">
    <property type="nucleotide sequence ID" value="XM_003958380.1"/>
</dbReference>
<dbReference type="InterPro" id="IPR016064">
    <property type="entry name" value="NAD/diacylglycerol_kinase_sf"/>
</dbReference>
<evidence type="ECO:0000256" key="2">
    <source>
        <dbReference type="ARBA" id="ARBA00022679"/>
    </source>
</evidence>
<dbReference type="OrthoDB" id="3853857at2759"/>
<evidence type="ECO:0000256" key="5">
    <source>
        <dbReference type="ARBA" id="ARBA00022840"/>
    </source>
</evidence>
<dbReference type="GO" id="GO:0005886">
    <property type="term" value="C:plasma membrane"/>
    <property type="evidence" value="ECO:0007669"/>
    <property type="project" value="EnsemblFungi"/>
</dbReference>
<dbReference type="PANTHER" id="PTHR12358:SF31">
    <property type="entry name" value="ACYLGLYCEROL KINASE, MITOCHONDRIAL"/>
    <property type="match status" value="1"/>
</dbReference>
<keyword evidence="2" id="KW-0808">Transferase</keyword>
<dbReference type="FunFam" id="3.40.50.10330:FF:000005">
    <property type="entry name" value="Sphingosine kinase 2"/>
    <property type="match status" value="1"/>
</dbReference>
<accession>H2AY44</accession>
<dbReference type="STRING" id="1071382.H2AY44"/>
<dbReference type="GO" id="GO:0032541">
    <property type="term" value="C:cortical endoplasmic reticulum"/>
    <property type="evidence" value="ECO:0007669"/>
    <property type="project" value="EnsemblFungi"/>
</dbReference>
<evidence type="ECO:0000256" key="8">
    <source>
        <dbReference type="ARBA" id="ARBA00023139"/>
    </source>
</evidence>
<feature type="region of interest" description="Disordered" evidence="13">
    <location>
        <begin position="124"/>
        <end position="156"/>
    </location>
</feature>
<keyword evidence="6" id="KW-0746">Sphingolipid metabolism</keyword>
<dbReference type="GO" id="GO:0019722">
    <property type="term" value="P:calcium-mediated signaling"/>
    <property type="evidence" value="ECO:0007669"/>
    <property type="project" value="EnsemblFungi"/>
</dbReference>
<dbReference type="InterPro" id="IPR045540">
    <property type="entry name" value="YegS/DAGK_C"/>
</dbReference>
<evidence type="ECO:0000256" key="10">
    <source>
        <dbReference type="ARBA" id="ARBA00044037"/>
    </source>
</evidence>
<evidence type="ECO:0000256" key="9">
    <source>
        <dbReference type="ARBA" id="ARBA00043822"/>
    </source>
</evidence>
<keyword evidence="7" id="KW-0472">Membrane</keyword>
<dbReference type="InterPro" id="IPR001206">
    <property type="entry name" value="Diacylglycerol_kinase_cat_dom"/>
</dbReference>
<dbReference type="PROSITE" id="PS50146">
    <property type="entry name" value="DAGK"/>
    <property type="match status" value="1"/>
</dbReference>
<keyword evidence="16" id="KW-1185">Reference proteome</keyword>
<evidence type="ECO:0000256" key="12">
    <source>
        <dbReference type="ARBA" id="ARBA00052914"/>
    </source>
</evidence>
<protein>
    <recommendedName>
        <fullName evidence="10">sphingosine kinase</fullName>
        <ecNumber evidence="10">2.7.1.91</ecNumber>
    </recommendedName>
</protein>
<evidence type="ECO:0000256" key="6">
    <source>
        <dbReference type="ARBA" id="ARBA00022919"/>
    </source>
</evidence>
<dbReference type="GO" id="GO:0008481">
    <property type="term" value="F:sphingosine kinase activity"/>
    <property type="evidence" value="ECO:0007669"/>
    <property type="project" value="UniProtKB-EC"/>
</dbReference>
<evidence type="ECO:0000256" key="4">
    <source>
        <dbReference type="ARBA" id="ARBA00022777"/>
    </source>
</evidence>
<dbReference type="InterPro" id="IPR017438">
    <property type="entry name" value="ATP-NAD_kinase_N"/>
</dbReference>
<organism evidence="15 16">
    <name type="scientific">Kazachstania africana (strain ATCC 22294 / BCRC 22015 / CBS 2517 / CECT 1963 / NBRC 1671 / NRRL Y-8276)</name>
    <name type="common">Yeast</name>
    <name type="synonym">Kluyveromyces africanus</name>
    <dbReference type="NCBI Taxonomy" id="1071382"/>
    <lineage>
        <taxon>Eukaryota</taxon>
        <taxon>Fungi</taxon>
        <taxon>Dikarya</taxon>
        <taxon>Ascomycota</taxon>
        <taxon>Saccharomycotina</taxon>
        <taxon>Saccharomycetes</taxon>
        <taxon>Saccharomycetales</taxon>
        <taxon>Saccharomycetaceae</taxon>
        <taxon>Kazachstania</taxon>
    </lineage>
</organism>
<comment type="catalytic activity">
    <reaction evidence="11">
        <text>(4R)-hydroxysphinganine + ATP = (4R)-hydroxysphinganine 1-phosphate + ADP + H(+)</text>
        <dbReference type="Rhea" id="RHEA:33563"/>
        <dbReference type="ChEBI" id="CHEBI:15378"/>
        <dbReference type="ChEBI" id="CHEBI:30616"/>
        <dbReference type="ChEBI" id="CHEBI:64124"/>
        <dbReference type="ChEBI" id="CHEBI:64795"/>
        <dbReference type="ChEBI" id="CHEBI:456216"/>
        <dbReference type="EC" id="2.7.1.91"/>
    </reaction>
    <physiologicalReaction direction="left-to-right" evidence="11">
        <dbReference type="Rhea" id="RHEA:33564"/>
    </physiologicalReaction>
</comment>
<dbReference type="GeneID" id="13887273"/>
<dbReference type="EMBL" id="HE650827">
    <property type="protein sequence ID" value="CCF59294.1"/>
    <property type="molecule type" value="Genomic_DNA"/>
</dbReference>
<reference evidence="15 16" key="1">
    <citation type="journal article" date="2011" name="Proc. Natl. Acad. Sci. U.S.A.">
        <title>Evolutionary erosion of yeast sex chromosomes by mating-type switching accidents.</title>
        <authorList>
            <person name="Gordon J.L."/>
            <person name="Armisen D."/>
            <person name="Proux-Wera E."/>
            <person name="Oheigeartaigh S.S."/>
            <person name="Byrne K.P."/>
            <person name="Wolfe K.H."/>
        </authorList>
    </citation>
    <scope>NUCLEOTIDE SEQUENCE [LARGE SCALE GENOMIC DNA]</scope>
    <source>
        <strain evidence="16">ATCC 22294 / BCRC 22015 / CBS 2517 / CECT 1963 / NBRC 1671 / NRRL Y-8276</strain>
    </source>
</reference>
<dbReference type="SUPFAM" id="SSF111331">
    <property type="entry name" value="NAD kinase/diacylglycerol kinase-like"/>
    <property type="match status" value="1"/>
</dbReference>
<dbReference type="EC" id="2.7.1.91" evidence="10"/>
<dbReference type="InterPro" id="IPR050187">
    <property type="entry name" value="Lipid_Phosphate_FormReg"/>
</dbReference>
<dbReference type="AlphaFoldDB" id="H2AY44"/>
<evidence type="ECO:0000313" key="16">
    <source>
        <dbReference type="Proteomes" id="UP000005220"/>
    </source>
</evidence>
<keyword evidence="8" id="KW-0564">Palmitate</keyword>
<dbReference type="InParanoid" id="H2AY44"/>
<dbReference type="Gene3D" id="3.40.50.10330">
    <property type="entry name" value="Probable inorganic polyphosphate/atp-NAD kinase, domain 1"/>
    <property type="match status" value="1"/>
</dbReference>
<dbReference type="eggNOG" id="KOG1116">
    <property type="taxonomic scope" value="Eukaryota"/>
</dbReference>
<evidence type="ECO:0000256" key="3">
    <source>
        <dbReference type="ARBA" id="ARBA00022741"/>
    </source>
</evidence>
<evidence type="ECO:0000256" key="11">
    <source>
        <dbReference type="ARBA" id="ARBA00052341"/>
    </source>
</evidence>